<dbReference type="Pfam" id="PF09588">
    <property type="entry name" value="YqaJ"/>
    <property type="match status" value="1"/>
</dbReference>
<dbReference type="Proteomes" id="UP000694844">
    <property type="component" value="Chromosome 7"/>
</dbReference>
<gene>
    <name evidence="8" type="primary">LOC111105505</name>
</gene>
<dbReference type="Gene3D" id="3.30.40.10">
    <property type="entry name" value="Zinc/RING finger domain, C3HC4 (zinc finger)"/>
    <property type="match status" value="1"/>
</dbReference>
<feature type="domain" description="PHD-type" evidence="6">
    <location>
        <begin position="354"/>
        <end position="406"/>
    </location>
</feature>
<dbReference type="KEGG" id="cvn:111105505"/>
<name>A0A8B8AWJ4_CRAVI</name>
<dbReference type="SMART" id="SM00249">
    <property type="entry name" value="PHD"/>
    <property type="match status" value="1"/>
</dbReference>
<dbReference type="InterPro" id="IPR019787">
    <property type="entry name" value="Znf_PHD-finger"/>
</dbReference>
<dbReference type="InterPro" id="IPR001965">
    <property type="entry name" value="Znf_PHD"/>
</dbReference>
<dbReference type="Gene3D" id="3.90.320.10">
    <property type="match status" value="1"/>
</dbReference>
<evidence type="ECO:0000256" key="3">
    <source>
        <dbReference type="ARBA" id="ARBA00022833"/>
    </source>
</evidence>
<dbReference type="SUPFAM" id="SSF57903">
    <property type="entry name" value="FYVE/PHD zinc finger"/>
    <property type="match status" value="1"/>
</dbReference>
<feature type="compositionally biased region" description="Polar residues" evidence="5">
    <location>
        <begin position="1"/>
        <end position="13"/>
    </location>
</feature>
<dbReference type="PROSITE" id="PS01359">
    <property type="entry name" value="ZF_PHD_1"/>
    <property type="match status" value="1"/>
</dbReference>
<dbReference type="RefSeq" id="XP_022295545.1">
    <property type="nucleotide sequence ID" value="XM_022439837.1"/>
</dbReference>
<protein>
    <submittedName>
        <fullName evidence="8">Uncharacterized protein LOC111105505</fullName>
    </submittedName>
</protein>
<dbReference type="GO" id="GO:0006281">
    <property type="term" value="P:DNA repair"/>
    <property type="evidence" value="ECO:0007669"/>
    <property type="project" value="UniProtKB-ARBA"/>
</dbReference>
<accession>A0A8B8AWJ4</accession>
<dbReference type="InterPro" id="IPR019080">
    <property type="entry name" value="YqaJ_viral_recombinase"/>
</dbReference>
<keyword evidence="3" id="KW-0862">Zinc</keyword>
<evidence type="ECO:0000256" key="1">
    <source>
        <dbReference type="ARBA" id="ARBA00022723"/>
    </source>
</evidence>
<organism evidence="7 8">
    <name type="scientific">Crassostrea virginica</name>
    <name type="common">Eastern oyster</name>
    <dbReference type="NCBI Taxonomy" id="6565"/>
    <lineage>
        <taxon>Eukaryota</taxon>
        <taxon>Metazoa</taxon>
        <taxon>Spiralia</taxon>
        <taxon>Lophotrochozoa</taxon>
        <taxon>Mollusca</taxon>
        <taxon>Bivalvia</taxon>
        <taxon>Autobranchia</taxon>
        <taxon>Pteriomorphia</taxon>
        <taxon>Ostreida</taxon>
        <taxon>Ostreoidea</taxon>
        <taxon>Ostreidae</taxon>
        <taxon>Crassostrea</taxon>
    </lineage>
</organism>
<keyword evidence="7" id="KW-1185">Reference proteome</keyword>
<dbReference type="CDD" id="cd15505">
    <property type="entry name" value="PHD_ING"/>
    <property type="match status" value="1"/>
</dbReference>
<feature type="region of interest" description="Disordered" evidence="5">
    <location>
        <begin position="1"/>
        <end position="20"/>
    </location>
</feature>
<dbReference type="PANTHER" id="PTHR47526">
    <property type="entry name" value="ATP-DEPENDENT DNA HELICASE"/>
    <property type="match status" value="1"/>
</dbReference>
<evidence type="ECO:0000259" key="6">
    <source>
        <dbReference type="PROSITE" id="PS50016"/>
    </source>
</evidence>
<evidence type="ECO:0000313" key="7">
    <source>
        <dbReference type="Proteomes" id="UP000694844"/>
    </source>
</evidence>
<dbReference type="SUPFAM" id="SSF52980">
    <property type="entry name" value="Restriction endonuclease-like"/>
    <property type="match status" value="1"/>
</dbReference>
<keyword evidence="1" id="KW-0479">Metal-binding</keyword>
<reference evidence="8" key="1">
    <citation type="submission" date="2025-08" db="UniProtKB">
        <authorList>
            <consortium name="RefSeq"/>
        </authorList>
    </citation>
    <scope>IDENTIFICATION</scope>
    <source>
        <tissue evidence="8">Whole sample</tissue>
    </source>
</reference>
<dbReference type="CDD" id="cd22343">
    <property type="entry name" value="PDDEXK_lambda_exonuclease-like"/>
    <property type="match status" value="1"/>
</dbReference>
<dbReference type="InterPro" id="IPR011335">
    <property type="entry name" value="Restrct_endonuc-II-like"/>
</dbReference>
<proteinExistence type="predicted"/>
<dbReference type="InterPro" id="IPR019786">
    <property type="entry name" value="Zinc_finger_PHD-type_CS"/>
</dbReference>
<evidence type="ECO:0000256" key="4">
    <source>
        <dbReference type="PROSITE-ProRule" id="PRU00146"/>
    </source>
</evidence>
<dbReference type="PROSITE" id="PS50016">
    <property type="entry name" value="ZF_PHD_2"/>
    <property type="match status" value="1"/>
</dbReference>
<evidence type="ECO:0000256" key="2">
    <source>
        <dbReference type="ARBA" id="ARBA00022771"/>
    </source>
</evidence>
<dbReference type="InterPro" id="IPR011011">
    <property type="entry name" value="Znf_FYVE_PHD"/>
</dbReference>
<dbReference type="InterPro" id="IPR011604">
    <property type="entry name" value="PDDEXK-like_dom_sf"/>
</dbReference>
<evidence type="ECO:0000313" key="8">
    <source>
        <dbReference type="RefSeq" id="XP_022295545.1"/>
    </source>
</evidence>
<keyword evidence="2 4" id="KW-0863">Zinc-finger</keyword>
<dbReference type="GO" id="GO:0008270">
    <property type="term" value="F:zinc ion binding"/>
    <property type="evidence" value="ECO:0007669"/>
    <property type="project" value="UniProtKB-KW"/>
</dbReference>
<dbReference type="AlphaFoldDB" id="A0A8B8AWJ4"/>
<dbReference type="GeneID" id="111105505"/>
<dbReference type="InterPro" id="IPR013083">
    <property type="entry name" value="Znf_RING/FYVE/PHD"/>
</dbReference>
<evidence type="ECO:0000256" key="5">
    <source>
        <dbReference type="SAM" id="MobiDB-lite"/>
    </source>
</evidence>
<sequence length="416" mass="47347">MKKSLDSNITAGSTPRRIGGMVLPDVPPPTEGEIATFLRKLHSSKTASAILAVKEEFSSSYVPKCTEPAFPPLMSELYDEACETLSKNDCLSKCEEIFASMSVTKEQCEITEIETRNQSTNKTWHYLRTGRITASRMKSVCVTSLENPSKSLVNSICYPTTTKFSTNATRWGCEHEETARDRYRKEQESSHHNFKCAKSGLVLNPKYPHLGASPDAVVSCDCCGEGCVEIKCPFCIRDKQITDAVDSVAFLEMENGQPTLKKTHGYYYQVQTQLFLCEREFCDFVTWTQGDMIVERIEPDEDFWEDIVSKATIFFKTVILPELVGKLVTKPRDQHLRELKKAPVDVNNNDSQEEVICLCQKVYDETEDDVIGCDGENCNYHWFHFKCVKLKRAPKGTWFCPKCRDQGRPKEKRPRQ</sequence>
<dbReference type="PANTHER" id="PTHR47526:SF4">
    <property type="entry name" value="SWIM-TYPE DOMAIN-CONTAINING PROTEIN"/>
    <property type="match status" value="1"/>
</dbReference>
<dbReference type="OrthoDB" id="7753208at2759"/>